<evidence type="ECO:0000313" key="1">
    <source>
        <dbReference type="EMBL" id="AXH68913.1"/>
    </source>
</evidence>
<dbReference type="Proteomes" id="UP000259914">
    <property type="component" value="Segment"/>
</dbReference>
<sequence length="56" mass="6844">MRYKRVNVYFTHGEPAEFHFVIEQQSTDGEYRFENQHSGTRYTVTKKNVNYIERIK</sequence>
<name>A0A345MED2_9CAUD</name>
<evidence type="ECO:0000313" key="2">
    <source>
        <dbReference type="Proteomes" id="UP000259914"/>
    </source>
</evidence>
<accession>A0A345MED2</accession>
<reference evidence="1 2" key="1">
    <citation type="submission" date="2018-07" db="EMBL/GenBank/DDBJ databases">
        <authorList>
            <person name="Dixon J."/>
            <person name="Knudsen H.R."/>
            <person name="Rock W."/>
            <person name="Scott A.N."/>
            <person name="Walsdorf S.L."/>
            <person name="Layton S.R."/>
            <person name="Nayek S."/>
            <person name="Kim T."/>
            <person name="Hughes L.E."/>
            <person name="Garlena R.A."/>
            <person name="Russell D.A."/>
            <person name="Pope W.H."/>
            <person name="Jacobs-Sera D."/>
            <person name="Hatfull G.F."/>
        </authorList>
    </citation>
    <scope>NUCLEOTIDE SEQUENCE [LARGE SCALE GENOMIC DNA]</scope>
</reference>
<organism evidence="1 2">
    <name type="scientific">Streptomyces phage SparkleGoddess</name>
    <dbReference type="NCBI Taxonomy" id="2283305"/>
    <lineage>
        <taxon>Viruses</taxon>
        <taxon>Duplodnaviria</taxon>
        <taxon>Heunggongvirae</taxon>
        <taxon>Uroviricota</taxon>
        <taxon>Caudoviricetes</taxon>
        <taxon>Stanwilliamsviridae</taxon>
        <taxon>Loccivirinae</taxon>
        <taxon>Gilsonvirus</taxon>
        <taxon>Gilsonvirus comrade</taxon>
    </lineage>
</organism>
<dbReference type="EMBL" id="MH590589">
    <property type="protein sequence ID" value="AXH68913.1"/>
    <property type="molecule type" value="Genomic_DNA"/>
</dbReference>
<protein>
    <submittedName>
        <fullName evidence="1">Uncharacterized protein</fullName>
    </submittedName>
</protein>
<proteinExistence type="predicted"/>
<gene>
    <name evidence="1" type="primary">234</name>
    <name evidence="1" type="ORF">SEA_SPARKLEGODDESS_234</name>
</gene>